<dbReference type="HOGENOM" id="CLU_2346649_0_0_1"/>
<evidence type="ECO:0000313" key="1">
    <source>
        <dbReference type="EMBL" id="CAR65728.1"/>
    </source>
</evidence>
<dbReference type="InParanoid" id="B5RTP3"/>
<reference evidence="1 2" key="1">
    <citation type="journal article" date="2004" name="Nature">
        <title>Genome evolution in yeasts.</title>
        <authorList>
            <consortium name="Genolevures"/>
            <person name="Dujon B."/>
            <person name="Sherman D."/>
            <person name="Fischer G."/>
            <person name="Durrens P."/>
            <person name="Casaregola S."/>
            <person name="Lafontaine I."/>
            <person name="de Montigny J."/>
            <person name="Marck C."/>
            <person name="Neuveglise C."/>
            <person name="Talla E."/>
            <person name="Goffard N."/>
            <person name="Frangeul L."/>
            <person name="Aigle M."/>
            <person name="Anthouard V."/>
            <person name="Babour A."/>
            <person name="Barbe V."/>
            <person name="Barnay S."/>
            <person name="Blanchin S."/>
            <person name="Beckerich J.M."/>
            <person name="Beyne E."/>
            <person name="Bleykasten C."/>
            <person name="Boisrame A."/>
            <person name="Boyer J."/>
            <person name="Cattolico L."/>
            <person name="Confanioleri F."/>
            <person name="de Daruvar A."/>
            <person name="Despons L."/>
            <person name="Fabre E."/>
            <person name="Fairhead C."/>
            <person name="Ferry-Dumazet H."/>
            <person name="Groppi A."/>
            <person name="Hantraye F."/>
            <person name="Hennequin C."/>
            <person name="Jauniaux N."/>
            <person name="Joyet P."/>
            <person name="Kachouri R."/>
            <person name="Kerrest A."/>
            <person name="Koszul R."/>
            <person name="Lemaire M."/>
            <person name="Lesur I."/>
            <person name="Ma L."/>
            <person name="Muller H."/>
            <person name="Nicaud J.M."/>
            <person name="Nikolski M."/>
            <person name="Oztas S."/>
            <person name="Ozier-Kalogeropoulos O."/>
            <person name="Pellenz S."/>
            <person name="Potier S."/>
            <person name="Richard G.F."/>
            <person name="Straub M.L."/>
            <person name="Suleau A."/>
            <person name="Swennene D."/>
            <person name="Tekaia F."/>
            <person name="Wesolowski-Louvel M."/>
            <person name="Westhof E."/>
            <person name="Wirth B."/>
            <person name="Zeniou-Meyer M."/>
            <person name="Zivanovic I."/>
            <person name="Bolotin-Fukuhara M."/>
            <person name="Thierry A."/>
            <person name="Bouchier C."/>
            <person name="Caudron B."/>
            <person name="Scarpelli C."/>
            <person name="Gaillardin C."/>
            <person name="Weissenbach J."/>
            <person name="Wincker P."/>
            <person name="Souciet J.L."/>
        </authorList>
    </citation>
    <scope>NUCLEOTIDE SEQUENCE [LARGE SCALE GENOMIC DNA]</scope>
    <source>
        <strain evidence="2">ATCC 36239 / CBS 767 / BCRC 21394 / JCM 1990 / NBRC 0083 / IGC 2968</strain>
    </source>
</reference>
<evidence type="ECO:0000313" key="2">
    <source>
        <dbReference type="Proteomes" id="UP000000599"/>
    </source>
</evidence>
<dbReference type="GeneID" id="8998599"/>
<sequence>MSAMKILKPKYLYPTRVLYAKLAGRFFYTFAKYSRNATIEEVIHRPKPLSVAQAMHVMMQTYVLVVRDPTPSLRTVHHRFSMAIPGFKTIPCNWVEA</sequence>
<dbReference type="AlphaFoldDB" id="B5RTP3"/>
<keyword evidence="2" id="KW-1185">Reference proteome</keyword>
<dbReference type="Proteomes" id="UP000000599">
    <property type="component" value="Chromosome D"/>
</dbReference>
<dbReference type="RefSeq" id="XP_002770375.1">
    <property type="nucleotide sequence ID" value="XM_002770329.1"/>
</dbReference>
<protein>
    <submittedName>
        <fullName evidence="1">DEHA2D19426p</fullName>
    </submittedName>
</protein>
<name>B5RTP3_DEBHA</name>
<accession>B5RTP3</accession>
<dbReference type="VEuPathDB" id="FungiDB:DEHA2D19426g"/>
<dbReference type="KEGG" id="dha:DEHA2D19426g"/>
<proteinExistence type="predicted"/>
<dbReference type="EMBL" id="CR382136">
    <property type="protein sequence ID" value="CAR65728.1"/>
    <property type="molecule type" value="Genomic_DNA"/>
</dbReference>
<organism evidence="1 2">
    <name type="scientific">Debaryomyces hansenii (strain ATCC 36239 / CBS 767 / BCRC 21394 / JCM 1990 / NBRC 0083 / IGC 2968)</name>
    <name type="common">Yeast</name>
    <name type="synonym">Torulaspora hansenii</name>
    <dbReference type="NCBI Taxonomy" id="284592"/>
    <lineage>
        <taxon>Eukaryota</taxon>
        <taxon>Fungi</taxon>
        <taxon>Dikarya</taxon>
        <taxon>Ascomycota</taxon>
        <taxon>Saccharomycotina</taxon>
        <taxon>Pichiomycetes</taxon>
        <taxon>Debaryomycetaceae</taxon>
        <taxon>Debaryomyces</taxon>
    </lineage>
</organism>
<gene>
    <name evidence="1" type="ordered locus">DEHA2D19426g</name>
</gene>